<keyword evidence="1" id="KW-1133">Transmembrane helix</keyword>
<reference evidence="2" key="1">
    <citation type="submission" date="2023-12" db="EMBL/GenBank/DDBJ databases">
        <title>Mannheima indologenes sp. nov. proposed for Clade V organisms of Mannheimia.</title>
        <authorList>
            <person name="Christensen H."/>
        </authorList>
    </citation>
    <scope>NUCLEOTIDE SEQUENCE</scope>
    <source>
        <strain evidence="2">M14.4</strain>
    </source>
</reference>
<name>A0ABU7ZF40_9PAST</name>
<protein>
    <submittedName>
        <fullName evidence="2">Uncharacterized protein</fullName>
    </submittedName>
</protein>
<evidence type="ECO:0000313" key="3">
    <source>
        <dbReference type="Proteomes" id="UP001432017"/>
    </source>
</evidence>
<proteinExistence type="predicted"/>
<dbReference type="Proteomes" id="UP001432017">
    <property type="component" value="Unassembled WGS sequence"/>
</dbReference>
<sequence>MRNVILDLLGLTGFGILCSGIYLKYGLDVSLICGGALLLLLVIFASRGK</sequence>
<dbReference type="EMBL" id="JBAJJM010000007">
    <property type="protein sequence ID" value="MEG9475774.1"/>
    <property type="molecule type" value="Genomic_DNA"/>
</dbReference>
<dbReference type="RefSeq" id="WP_334254062.1">
    <property type="nucleotide sequence ID" value="NZ_JBAJJM010000007.1"/>
</dbReference>
<keyword evidence="3" id="KW-1185">Reference proteome</keyword>
<comment type="caution">
    <text evidence="2">The sequence shown here is derived from an EMBL/GenBank/DDBJ whole genome shotgun (WGS) entry which is preliminary data.</text>
</comment>
<organism evidence="2 3">
    <name type="scientific">Mannheimia indoligenes</name>
    <dbReference type="NCBI Taxonomy" id="3103145"/>
    <lineage>
        <taxon>Bacteria</taxon>
        <taxon>Pseudomonadati</taxon>
        <taxon>Pseudomonadota</taxon>
        <taxon>Gammaproteobacteria</taxon>
        <taxon>Pasteurellales</taxon>
        <taxon>Pasteurellaceae</taxon>
        <taxon>Mannheimia</taxon>
    </lineage>
</organism>
<feature type="transmembrane region" description="Helical" evidence="1">
    <location>
        <begin position="29"/>
        <end position="46"/>
    </location>
</feature>
<accession>A0ABU7ZF40</accession>
<feature type="transmembrane region" description="Helical" evidence="1">
    <location>
        <begin position="5"/>
        <end position="23"/>
    </location>
</feature>
<evidence type="ECO:0000313" key="2">
    <source>
        <dbReference type="EMBL" id="MEG9475774.1"/>
    </source>
</evidence>
<gene>
    <name evidence="2" type="ORF">V6W77_05735</name>
</gene>
<keyword evidence="1" id="KW-0812">Transmembrane</keyword>
<evidence type="ECO:0000256" key="1">
    <source>
        <dbReference type="SAM" id="Phobius"/>
    </source>
</evidence>
<keyword evidence="1" id="KW-0472">Membrane</keyword>